<name>A0A482VPC0_ASBVE</name>
<dbReference type="AlphaFoldDB" id="A0A482VPC0"/>
<comment type="caution">
    <text evidence="2">The sequence shown here is derived from an EMBL/GenBank/DDBJ whole genome shotgun (WGS) entry which is preliminary data.</text>
</comment>
<dbReference type="EMBL" id="QDEB01077170">
    <property type="protein sequence ID" value="RZC34732.1"/>
    <property type="molecule type" value="Genomic_DNA"/>
</dbReference>
<evidence type="ECO:0000313" key="3">
    <source>
        <dbReference type="Proteomes" id="UP000292052"/>
    </source>
</evidence>
<organism evidence="2 3">
    <name type="scientific">Asbolus verrucosus</name>
    <name type="common">Desert ironclad beetle</name>
    <dbReference type="NCBI Taxonomy" id="1661398"/>
    <lineage>
        <taxon>Eukaryota</taxon>
        <taxon>Metazoa</taxon>
        <taxon>Ecdysozoa</taxon>
        <taxon>Arthropoda</taxon>
        <taxon>Hexapoda</taxon>
        <taxon>Insecta</taxon>
        <taxon>Pterygota</taxon>
        <taxon>Neoptera</taxon>
        <taxon>Endopterygota</taxon>
        <taxon>Coleoptera</taxon>
        <taxon>Polyphaga</taxon>
        <taxon>Cucujiformia</taxon>
        <taxon>Tenebrionidae</taxon>
        <taxon>Pimeliinae</taxon>
        <taxon>Asbolus</taxon>
    </lineage>
</organism>
<protein>
    <submittedName>
        <fullName evidence="2">Uncharacterized protein</fullName>
    </submittedName>
</protein>
<sequence>MEEGFLRMTLTLVMATAIVLGPVGGSEHVRKEDVEESLEAIHDVATKSLGSLCVTEKFRSLSVPLATARFESARQKADLAATLLQDLGVAHHNGKDEILCGSISGILD</sequence>
<proteinExistence type="predicted"/>
<keyword evidence="1" id="KW-0732">Signal</keyword>
<feature type="signal peptide" evidence="1">
    <location>
        <begin position="1"/>
        <end position="25"/>
    </location>
</feature>
<evidence type="ECO:0000256" key="1">
    <source>
        <dbReference type="SAM" id="SignalP"/>
    </source>
</evidence>
<reference evidence="2 3" key="1">
    <citation type="submission" date="2017-03" db="EMBL/GenBank/DDBJ databases">
        <title>Genome of the blue death feigning beetle - Asbolus verrucosus.</title>
        <authorList>
            <person name="Rider S.D."/>
        </authorList>
    </citation>
    <scope>NUCLEOTIDE SEQUENCE [LARGE SCALE GENOMIC DNA]</scope>
    <source>
        <strain evidence="2">Butters</strain>
        <tissue evidence="2">Head and leg muscle</tissue>
    </source>
</reference>
<keyword evidence="3" id="KW-1185">Reference proteome</keyword>
<dbReference type="Proteomes" id="UP000292052">
    <property type="component" value="Unassembled WGS sequence"/>
</dbReference>
<gene>
    <name evidence="2" type="ORF">BDFB_007520</name>
</gene>
<dbReference type="OrthoDB" id="2129233at2759"/>
<feature type="chain" id="PRO_5019792454" evidence="1">
    <location>
        <begin position="26"/>
        <end position="108"/>
    </location>
</feature>
<accession>A0A482VPC0</accession>
<evidence type="ECO:0000313" key="2">
    <source>
        <dbReference type="EMBL" id="RZC34732.1"/>
    </source>
</evidence>